<dbReference type="Proteomes" id="UP000001025">
    <property type="component" value="Chromosome"/>
</dbReference>
<name>Q7UKL0_RHOBA</name>
<dbReference type="InParanoid" id="Q7UKL0"/>
<evidence type="ECO:0000313" key="4">
    <source>
        <dbReference type="EMBL" id="CAD76622.1"/>
    </source>
</evidence>
<dbReference type="PANTHER" id="PTHR42796">
    <property type="entry name" value="FUMARYLACETOACETATE HYDROLASE DOMAIN-CONTAINING PROTEIN 2A-RELATED"/>
    <property type="match status" value="1"/>
</dbReference>
<keyword evidence="2" id="KW-0479">Metal-binding</keyword>
<dbReference type="GO" id="GO:0044281">
    <property type="term" value="P:small molecule metabolic process"/>
    <property type="evidence" value="ECO:0007669"/>
    <property type="project" value="UniProtKB-ARBA"/>
</dbReference>
<dbReference type="EC" id="5.3.3.-" evidence="4"/>
<dbReference type="AlphaFoldDB" id="Q7UKL0"/>
<proteinExistence type="inferred from homology"/>
<protein>
    <submittedName>
        <fullName evidence="4">2-keto-4-pentenoate hydratase/2-oxohepta-3-ene-1,7-dioic acid hydratase</fullName>
        <ecNumber evidence="4">4.1.1.-</ecNumber>
        <ecNumber evidence="4">5.3.3.-</ecNumber>
    </submittedName>
</protein>
<dbReference type="InterPro" id="IPR011234">
    <property type="entry name" value="Fumarylacetoacetase-like_C"/>
</dbReference>
<dbReference type="EMBL" id="BX294150">
    <property type="protein sequence ID" value="CAD76622.1"/>
    <property type="molecule type" value="Genomic_DNA"/>
</dbReference>
<dbReference type="EnsemblBacteria" id="CAD76622">
    <property type="protein sequence ID" value="CAD76622"/>
    <property type="gene ID" value="RB10092"/>
</dbReference>
<dbReference type="KEGG" id="rba:RB10092"/>
<accession>Q7UKL0</accession>
<dbReference type="HOGENOM" id="CLU_028458_4_2_0"/>
<evidence type="ECO:0000256" key="1">
    <source>
        <dbReference type="ARBA" id="ARBA00010211"/>
    </source>
</evidence>
<dbReference type="InterPro" id="IPR036663">
    <property type="entry name" value="Fumarylacetoacetase_C_sf"/>
</dbReference>
<dbReference type="GO" id="GO:0016829">
    <property type="term" value="F:lyase activity"/>
    <property type="evidence" value="ECO:0007669"/>
    <property type="project" value="UniProtKB-KW"/>
</dbReference>
<dbReference type="FunCoup" id="Q7UKL0">
    <property type="interactions" value="381"/>
</dbReference>
<dbReference type="Pfam" id="PF01557">
    <property type="entry name" value="FAA_hydrolase"/>
    <property type="match status" value="1"/>
</dbReference>
<keyword evidence="5" id="KW-1185">Reference proteome</keyword>
<evidence type="ECO:0000256" key="2">
    <source>
        <dbReference type="ARBA" id="ARBA00022723"/>
    </source>
</evidence>
<keyword evidence="4" id="KW-0413">Isomerase</keyword>
<dbReference type="PANTHER" id="PTHR42796:SF4">
    <property type="entry name" value="FUMARYLACETOACETATE HYDROLASE DOMAIN-CONTAINING PROTEIN 2A"/>
    <property type="match status" value="1"/>
</dbReference>
<comment type="similarity">
    <text evidence="1">Belongs to the FAH family.</text>
</comment>
<dbReference type="EC" id="4.1.1.-" evidence="4"/>
<reference evidence="4 5" key="1">
    <citation type="journal article" date="2003" name="Proc. Natl. Acad. Sci. U.S.A.">
        <title>Complete genome sequence of the marine planctomycete Pirellula sp. strain 1.</title>
        <authorList>
            <person name="Gloeckner F.O."/>
            <person name="Kube M."/>
            <person name="Bauer M."/>
            <person name="Teeling H."/>
            <person name="Lombardot T."/>
            <person name="Ludwig W."/>
            <person name="Gade D."/>
            <person name="Beck A."/>
            <person name="Borzym K."/>
            <person name="Heitmann K."/>
            <person name="Rabus R."/>
            <person name="Schlesner H."/>
            <person name="Amann R."/>
            <person name="Reinhardt R."/>
        </authorList>
    </citation>
    <scope>NUCLEOTIDE SEQUENCE [LARGE SCALE GENOMIC DNA]</scope>
    <source>
        <strain evidence="5">DSM 10527 / NCIMB 13988 / SH1</strain>
    </source>
</reference>
<dbReference type="OrthoDB" id="9805307at2"/>
<evidence type="ECO:0000313" key="5">
    <source>
        <dbReference type="Proteomes" id="UP000001025"/>
    </source>
</evidence>
<dbReference type="GO" id="GO:0016853">
    <property type="term" value="F:isomerase activity"/>
    <property type="evidence" value="ECO:0007669"/>
    <property type="project" value="UniProtKB-KW"/>
</dbReference>
<evidence type="ECO:0000259" key="3">
    <source>
        <dbReference type="Pfam" id="PF01557"/>
    </source>
</evidence>
<dbReference type="PATRIC" id="fig|243090.15.peg.4867"/>
<keyword evidence="4" id="KW-0456">Lyase</keyword>
<organism evidence="4 5">
    <name type="scientific">Rhodopirellula baltica (strain DSM 10527 / NCIMB 13988 / SH1)</name>
    <dbReference type="NCBI Taxonomy" id="243090"/>
    <lineage>
        <taxon>Bacteria</taxon>
        <taxon>Pseudomonadati</taxon>
        <taxon>Planctomycetota</taxon>
        <taxon>Planctomycetia</taxon>
        <taxon>Pirellulales</taxon>
        <taxon>Pirellulaceae</taxon>
        <taxon>Rhodopirellula</taxon>
    </lineage>
</organism>
<dbReference type="SUPFAM" id="SSF56529">
    <property type="entry name" value="FAH"/>
    <property type="match status" value="1"/>
</dbReference>
<feature type="domain" description="Fumarylacetoacetase-like C-terminal" evidence="3">
    <location>
        <begin position="132"/>
        <end position="337"/>
    </location>
</feature>
<dbReference type="Gene3D" id="3.90.850.10">
    <property type="entry name" value="Fumarylacetoacetase-like, C-terminal domain"/>
    <property type="match status" value="1"/>
</dbReference>
<dbReference type="eggNOG" id="COG0179">
    <property type="taxonomic scope" value="Bacteria"/>
</dbReference>
<dbReference type="FunFam" id="3.90.850.10:FF:000008">
    <property type="entry name" value="FAA hydrolase family protein"/>
    <property type="match status" value="1"/>
</dbReference>
<dbReference type="InterPro" id="IPR051121">
    <property type="entry name" value="FAH"/>
</dbReference>
<dbReference type="GO" id="GO:0046872">
    <property type="term" value="F:metal ion binding"/>
    <property type="evidence" value="ECO:0007669"/>
    <property type="project" value="UniProtKB-KW"/>
</dbReference>
<sequence>MSGSLWYCLQKKRFASKSTVHLAVSFDCNSSPSPASLPLRLVALMVAFCRYVDSSGATRLAIRKEPETQLAPRPKVCPVGDLMGAEIEQKWLQGNTLFSLGKTDFDQLPTPTEAQWIDAPDQLLPPVTCPEKILCIGLNYLDHAIETGAEKPSLPVVFSKFNSALVGHGQDIVLPKISDKVDYEAELVVVIGKTVRHVDANEAMDAVFGYAVGHDVSSRDWQKGRPGGQWLVGKSFDTFAPLGPAVVTADEISDPGNLPIRLHINGETLQESKTDQLIFDIPALIAHLSKFMTLKPGDLIFTGTPSGVGDARTPPRYLAPGDRCVVEIDGIGRLENTCQAEA</sequence>
<gene>
    <name evidence="4" type="ordered locus">RB10092</name>
</gene>
<dbReference type="STRING" id="243090.RB10092"/>